<accession>A0A8C6Y1V6</accession>
<dbReference type="GO" id="GO:0005770">
    <property type="term" value="C:late endosome"/>
    <property type="evidence" value="ECO:0007669"/>
    <property type="project" value="TreeGrafter"/>
</dbReference>
<dbReference type="OrthoDB" id="10039395at2759"/>
<reference evidence="3" key="1">
    <citation type="submission" date="2025-08" db="UniProtKB">
        <authorList>
            <consortium name="Ensembl"/>
        </authorList>
    </citation>
    <scope>IDENTIFICATION</scope>
</reference>
<sequence length="126" mass="13813">LDPVLSGATPPILEDCYPTSQTQFLQPFIMWFSLQLVIEPVPNVHEGQRVSLTCEDANFQPSALYTWYKDARWLAEGSATSFLFRAVTPQDMGSYSCQAQDERGIRMSPPTGPGLCGPLTKVGGEG</sequence>
<protein>
    <recommendedName>
        <fullName evidence="2">Ig-like domain-containing protein</fullName>
    </recommendedName>
</protein>
<dbReference type="PROSITE" id="PS50835">
    <property type="entry name" value="IG_LIKE"/>
    <property type="match status" value="1"/>
</dbReference>
<feature type="region of interest" description="Disordered" evidence="1">
    <location>
        <begin position="106"/>
        <end position="126"/>
    </location>
</feature>
<name>A0A8C6Y1V6_NAJNA</name>
<keyword evidence="4" id="KW-1185">Reference proteome</keyword>
<evidence type="ECO:0000313" key="3">
    <source>
        <dbReference type="Ensembl" id="ENSNNAP00000022834.1"/>
    </source>
</evidence>
<dbReference type="SUPFAM" id="SSF48726">
    <property type="entry name" value="Immunoglobulin"/>
    <property type="match status" value="1"/>
</dbReference>
<dbReference type="InterPro" id="IPR007110">
    <property type="entry name" value="Ig-like_dom"/>
</dbReference>
<dbReference type="InterPro" id="IPR003598">
    <property type="entry name" value="Ig_sub2"/>
</dbReference>
<feature type="domain" description="Ig-like" evidence="2">
    <location>
        <begin position="27"/>
        <end position="108"/>
    </location>
</feature>
<dbReference type="Gene3D" id="2.60.40.10">
    <property type="entry name" value="Immunoglobulins"/>
    <property type="match status" value="1"/>
</dbReference>
<dbReference type="SMART" id="SM00408">
    <property type="entry name" value="IGc2"/>
    <property type="match status" value="1"/>
</dbReference>
<dbReference type="GO" id="GO:0075512">
    <property type="term" value="P:clathrin-dependent endocytosis of virus by host cell"/>
    <property type="evidence" value="ECO:0007669"/>
    <property type="project" value="TreeGrafter"/>
</dbReference>
<evidence type="ECO:0000259" key="2">
    <source>
        <dbReference type="PROSITE" id="PS50835"/>
    </source>
</evidence>
<proteinExistence type="predicted"/>
<dbReference type="InterPro" id="IPR036179">
    <property type="entry name" value="Ig-like_dom_sf"/>
</dbReference>
<organism evidence="3 4">
    <name type="scientific">Naja naja</name>
    <name type="common">Indian cobra</name>
    <dbReference type="NCBI Taxonomy" id="35670"/>
    <lineage>
        <taxon>Eukaryota</taxon>
        <taxon>Metazoa</taxon>
        <taxon>Chordata</taxon>
        <taxon>Craniata</taxon>
        <taxon>Vertebrata</taxon>
        <taxon>Euteleostomi</taxon>
        <taxon>Lepidosauria</taxon>
        <taxon>Squamata</taxon>
        <taxon>Bifurcata</taxon>
        <taxon>Unidentata</taxon>
        <taxon>Episquamata</taxon>
        <taxon>Toxicofera</taxon>
        <taxon>Serpentes</taxon>
        <taxon>Colubroidea</taxon>
        <taxon>Elapidae</taxon>
        <taxon>Elapinae</taxon>
        <taxon>Naja</taxon>
    </lineage>
</organism>
<dbReference type="InterPro" id="IPR013783">
    <property type="entry name" value="Ig-like_fold"/>
</dbReference>
<dbReference type="Pfam" id="PF13895">
    <property type="entry name" value="Ig_2"/>
    <property type="match status" value="1"/>
</dbReference>
<dbReference type="PANTHER" id="PTHR47243:SF1">
    <property type="entry name" value="SIALOADHESIN"/>
    <property type="match status" value="1"/>
</dbReference>
<dbReference type="GO" id="GO:0005886">
    <property type="term" value="C:plasma membrane"/>
    <property type="evidence" value="ECO:0007669"/>
    <property type="project" value="TreeGrafter"/>
</dbReference>
<dbReference type="GeneTree" id="ENSGT00960000189762"/>
<dbReference type="PANTHER" id="PTHR47243">
    <property type="entry name" value="SIALOADHESIN"/>
    <property type="match status" value="1"/>
</dbReference>
<reference evidence="3" key="2">
    <citation type="submission" date="2025-09" db="UniProtKB">
        <authorList>
            <consortium name="Ensembl"/>
        </authorList>
    </citation>
    <scope>IDENTIFICATION</scope>
</reference>
<dbReference type="GO" id="GO:0046790">
    <property type="term" value="F:virion binding"/>
    <property type="evidence" value="ECO:0007669"/>
    <property type="project" value="TreeGrafter"/>
</dbReference>
<dbReference type="Proteomes" id="UP000694559">
    <property type="component" value="Unplaced"/>
</dbReference>
<dbReference type="GO" id="GO:0005769">
    <property type="term" value="C:early endosome"/>
    <property type="evidence" value="ECO:0007669"/>
    <property type="project" value="TreeGrafter"/>
</dbReference>
<dbReference type="Ensembl" id="ENSNNAT00000023930.1">
    <property type="protein sequence ID" value="ENSNNAP00000022834.1"/>
    <property type="gene ID" value="ENSNNAG00000015054.1"/>
</dbReference>
<evidence type="ECO:0000256" key="1">
    <source>
        <dbReference type="SAM" id="MobiDB-lite"/>
    </source>
</evidence>
<evidence type="ECO:0000313" key="4">
    <source>
        <dbReference type="Proteomes" id="UP000694559"/>
    </source>
</evidence>
<dbReference type="AlphaFoldDB" id="A0A8C6Y1V6"/>